<evidence type="ECO:0000313" key="1">
    <source>
        <dbReference type="EMBL" id="ESZ92693.1"/>
    </source>
</evidence>
<dbReference type="EMBL" id="AYSA01000366">
    <property type="protein sequence ID" value="ESZ92693.1"/>
    <property type="molecule type" value="Genomic_DNA"/>
</dbReference>
<accession>W9CA68</accession>
<evidence type="ECO:0000313" key="2">
    <source>
        <dbReference type="Proteomes" id="UP000019487"/>
    </source>
</evidence>
<dbReference type="AlphaFoldDB" id="W9CA68"/>
<reference evidence="1 2" key="1">
    <citation type="journal article" date="2014" name="Genome Announc.">
        <title>Draft genome sequence of Sclerotinia borealis, a psychrophilic plant pathogenic fungus.</title>
        <authorList>
            <person name="Mardanov A.V."/>
            <person name="Beletsky A.V."/>
            <person name="Kadnikov V.V."/>
            <person name="Ignatov A.N."/>
            <person name="Ravin N.V."/>
        </authorList>
    </citation>
    <scope>NUCLEOTIDE SEQUENCE [LARGE SCALE GENOMIC DNA]</scope>
    <source>
        <strain evidence="2">F-4157</strain>
    </source>
</reference>
<dbReference type="HOGENOM" id="CLU_2470383_0_0_1"/>
<keyword evidence="2" id="KW-1185">Reference proteome</keyword>
<name>W9CA68_SCLBF</name>
<sequence length="88" mass="10074">MMLFWSQLYVRQEEKVLFWSQNLCVNRIRASEPTIEPTSEPTSEMDTMDTVVDALKAILKDATARLLGTIFEEFEKAAIALITRAFDS</sequence>
<organism evidence="1 2">
    <name type="scientific">Sclerotinia borealis (strain F-4128)</name>
    <dbReference type="NCBI Taxonomy" id="1432307"/>
    <lineage>
        <taxon>Eukaryota</taxon>
        <taxon>Fungi</taxon>
        <taxon>Dikarya</taxon>
        <taxon>Ascomycota</taxon>
        <taxon>Pezizomycotina</taxon>
        <taxon>Leotiomycetes</taxon>
        <taxon>Helotiales</taxon>
        <taxon>Sclerotiniaceae</taxon>
        <taxon>Sclerotinia</taxon>
    </lineage>
</organism>
<protein>
    <submittedName>
        <fullName evidence="1">Uncharacterized protein</fullName>
    </submittedName>
</protein>
<dbReference type="Proteomes" id="UP000019487">
    <property type="component" value="Unassembled WGS sequence"/>
</dbReference>
<proteinExistence type="predicted"/>
<gene>
    <name evidence="1" type="ORF">SBOR_6905</name>
</gene>
<comment type="caution">
    <text evidence="1">The sequence shown here is derived from an EMBL/GenBank/DDBJ whole genome shotgun (WGS) entry which is preliminary data.</text>
</comment>